<sequence>MRGPHRNLREVDLHHGLANAPQFHRQSARTIATSGRSHRCNGKNNSKTTVAPGERIRFALVLFVSTVQNAQDACDMDPEIDVIVEGKESLLIGRELVSI</sequence>
<dbReference type="EMBL" id="SRLO01000454">
    <property type="protein sequence ID" value="TNN55484.1"/>
    <property type="molecule type" value="Genomic_DNA"/>
</dbReference>
<dbReference type="AlphaFoldDB" id="A0A4Z2GS34"/>
<protein>
    <submittedName>
        <fullName evidence="1">Uncharacterized protein</fullName>
    </submittedName>
</protein>
<proteinExistence type="predicted"/>
<gene>
    <name evidence="1" type="ORF">EYF80_034306</name>
</gene>
<name>A0A4Z2GS34_9TELE</name>
<comment type="caution">
    <text evidence="1">The sequence shown here is derived from an EMBL/GenBank/DDBJ whole genome shotgun (WGS) entry which is preliminary data.</text>
</comment>
<dbReference type="Proteomes" id="UP000314294">
    <property type="component" value="Unassembled WGS sequence"/>
</dbReference>
<accession>A0A4Z2GS34</accession>
<organism evidence="1 2">
    <name type="scientific">Liparis tanakae</name>
    <name type="common">Tanaka's snailfish</name>
    <dbReference type="NCBI Taxonomy" id="230148"/>
    <lineage>
        <taxon>Eukaryota</taxon>
        <taxon>Metazoa</taxon>
        <taxon>Chordata</taxon>
        <taxon>Craniata</taxon>
        <taxon>Vertebrata</taxon>
        <taxon>Euteleostomi</taxon>
        <taxon>Actinopterygii</taxon>
        <taxon>Neopterygii</taxon>
        <taxon>Teleostei</taxon>
        <taxon>Neoteleostei</taxon>
        <taxon>Acanthomorphata</taxon>
        <taxon>Eupercaria</taxon>
        <taxon>Perciformes</taxon>
        <taxon>Cottioidei</taxon>
        <taxon>Cottales</taxon>
        <taxon>Liparidae</taxon>
        <taxon>Liparis</taxon>
    </lineage>
</organism>
<reference evidence="1 2" key="1">
    <citation type="submission" date="2019-03" db="EMBL/GenBank/DDBJ databases">
        <title>First draft genome of Liparis tanakae, snailfish: a comprehensive survey of snailfish specific genes.</title>
        <authorList>
            <person name="Kim W."/>
            <person name="Song I."/>
            <person name="Jeong J.-H."/>
            <person name="Kim D."/>
            <person name="Kim S."/>
            <person name="Ryu S."/>
            <person name="Song J.Y."/>
            <person name="Lee S.K."/>
        </authorList>
    </citation>
    <scope>NUCLEOTIDE SEQUENCE [LARGE SCALE GENOMIC DNA]</scope>
    <source>
        <tissue evidence="1">Muscle</tissue>
    </source>
</reference>
<evidence type="ECO:0000313" key="2">
    <source>
        <dbReference type="Proteomes" id="UP000314294"/>
    </source>
</evidence>
<evidence type="ECO:0000313" key="1">
    <source>
        <dbReference type="EMBL" id="TNN55484.1"/>
    </source>
</evidence>
<keyword evidence="2" id="KW-1185">Reference proteome</keyword>